<dbReference type="InterPro" id="IPR013325">
    <property type="entry name" value="RNA_pol_sigma_r2"/>
</dbReference>
<dbReference type="AlphaFoldDB" id="A0A2W6NPN3"/>
<reference evidence="2 3" key="1">
    <citation type="submission" date="2018-06" db="EMBL/GenBank/DDBJ databases">
        <title>Isolation of heavy metals resistant Paenibacillus silvae NC2 from Gold-Copper mine in ZiJin, China.</title>
        <authorList>
            <person name="Xu J."/>
            <person name="Mazhar H.S."/>
            <person name="Rensing C."/>
        </authorList>
    </citation>
    <scope>NUCLEOTIDE SEQUENCE [LARGE SCALE GENOMIC DNA]</scope>
    <source>
        <strain evidence="2 3">NC2</strain>
    </source>
</reference>
<organism evidence="2 3">
    <name type="scientific">Paenibacillus silvae</name>
    <dbReference type="NCBI Taxonomy" id="1325358"/>
    <lineage>
        <taxon>Bacteria</taxon>
        <taxon>Bacillati</taxon>
        <taxon>Bacillota</taxon>
        <taxon>Bacilli</taxon>
        <taxon>Bacillales</taxon>
        <taxon>Paenibacillaceae</taxon>
        <taxon>Paenibacillus</taxon>
    </lineage>
</organism>
<dbReference type="GO" id="GO:0006352">
    <property type="term" value="P:DNA-templated transcription initiation"/>
    <property type="evidence" value="ECO:0007669"/>
    <property type="project" value="InterPro"/>
</dbReference>
<dbReference type="Gene3D" id="1.10.1740.10">
    <property type="match status" value="1"/>
</dbReference>
<dbReference type="SUPFAM" id="SSF88946">
    <property type="entry name" value="Sigma2 domain of RNA polymerase sigma factors"/>
    <property type="match status" value="1"/>
</dbReference>
<sequence length="50" mass="6106">MHQSRLYRIAYAYLHNEGDALEAIQESTYRAYRNLKKLKEPSYFSTWTYQ</sequence>
<accession>A0A2W6NPN3</accession>
<gene>
    <name evidence="2" type="ORF">DN757_00095</name>
</gene>
<protein>
    <recommendedName>
        <fullName evidence="1">RNA polymerase sigma-70 region 2 domain-containing protein</fullName>
    </recommendedName>
</protein>
<dbReference type="Proteomes" id="UP000249204">
    <property type="component" value="Unassembled WGS sequence"/>
</dbReference>
<comment type="caution">
    <text evidence="2">The sequence shown here is derived from an EMBL/GenBank/DDBJ whole genome shotgun (WGS) entry which is preliminary data.</text>
</comment>
<evidence type="ECO:0000259" key="1">
    <source>
        <dbReference type="Pfam" id="PF04542"/>
    </source>
</evidence>
<proteinExistence type="predicted"/>
<dbReference type="EMBL" id="QKWW01000001">
    <property type="protein sequence ID" value="PZT57794.1"/>
    <property type="molecule type" value="Genomic_DNA"/>
</dbReference>
<feature type="domain" description="RNA polymerase sigma-70 region 2" evidence="1">
    <location>
        <begin position="2"/>
        <end position="49"/>
    </location>
</feature>
<dbReference type="InterPro" id="IPR007627">
    <property type="entry name" value="RNA_pol_sigma70_r2"/>
</dbReference>
<dbReference type="GO" id="GO:0003700">
    <property type="term" value="F:DNA-binding transcription factor activity"/>
    <property type="evidence" value="ECO:0007669"/>
    <property type="project" value="InterPro"/>
</dbReference>
<dbReference type="Pfam" id="PF04542">
    <property type="entry name" value="Sigma70_r2"/>
    <property type="match status" value="1"/>
</dbReference>
<name>A0A2W6NPN3_9BACL</name>
<evidence type="ECO:0000313" key="3">
    <source>
        <dbReference type="Proteomes" id="UP000249204"/>
    </source>
</evidence>
<evidence type="ECO:0000313" key="2">
    <source>
        <dbReference type="EMBL" id="PZT57794.1"/>
    </source>
</evidence>